<evidence type="ECO:0000259" key="1">
    <source>
        <dbReference type="Pfam" id="PF13472"/>
    </source>
</evidence>
<dbReference type="EMBL" id="SSSM01000005">
    <property type="protein sequence ID" value="THG30023.1"/>
    <property type="molecule type" value="Genomic_DNA"/>
</dbReference>
<proteinExistence type="predicted"/>
<dbReference type="Pfam" id="PF13472">
    <property type="entry name" value="Lipase_GDSL_2"/>
    <property type="match status" value="1"/>
</dbReference>
<protein>
    <submittedName>
        <fullName evidence="2">GDSL family lipase</fullName>
    </submittedName>
</protein>
<dbReference type="SUPFAM" id="SSF52266">
    <property type="entry name" value="SGNH hydrolase"/>
    <property type="match status" value="1"/>
</dbReference>
<evidence type="ECO:0000313" key="3">
    <source>
        <dbReference type="Proteomes" id="UP000309133"/>
    </source>
</evidence>
<dbReference type="InterPro" id="IPR013830">
    <property type="entry name" value="SGNH_hydro"/>
</dbReference>
<dbReference type="Proteomes" id="UP000309133">
    <property type="component" value="Unassembled WGS sequence"/>
</dbReference>
<dbReference type="PANTHER" id="PTHR30383">
    <property type="entry name" value="THIOESTERASE 1/PROTEASE 1/LYSOPHOSPHOLIPASE L1"/>
    <property type="match status" value="1"/>
</dbReference>
<gene>
    <name evidence="2" type="ORF">E6C64_15400</name>
</gene>
<dbReference type="InterPro" id="IPR036514">
    <property type="entry name" value="SGNH_hydro_sf"/>
</dbReference>
<keyword evidence="3" id="KW-1185">Reference proteome</keyword>
<feature type="domain" description="SGNH hydrolase-type esterase" evidence="1">
    <location>
        <begin position="48"/>
        <end position="201"/>
    </location>
</feature>
<name>A0A4S4FI57_9MICO</name>
<dbReference type="OrthoDB" id="9805821at2"/>
<dbReference type="AlphaFoldDB" id="A0A4S4FI57"/>
<dbReference type="RefSeq" id="WP_136428367.1">
    <property type="nucleotide sequence ID" value="NZ_SSSM01000005.1"/>
</dbReference>
<dbReference type="Gene3D" id="3.40.50.1110">
    <property type="entry name" value="SGNH hydrolase"/>
    <property type="match status" value="1"/>
</dbReference>
<dbReference type="InterPro" id="IPR051532">
    <property type="entry name" value="Ester_Hydrolysis_Enzymes"/>
</dbReference>
<accession>A0A4S4FI57</accession>
<reference evidence="2 3" key="1">
    <citation type="submission" date="2019-04" db="EMBL/GenBank/DDBJ databases">
        <authorList>
            <person name="Jiang L."/>
        </authorList>
    </citation>
    <scope>NUCLEOTIDE SEQUENCE [LARGE SCALE GENOMIC DNA]</scope>
    <source>
        <strain evidence="2 3">YIM 131853</strain>
    </source>
</reference>
<dbReference type="GO" id="GO:0004622">
    <property type="term" value="F:phosphatidylcholine lysophospholipase activity"/>
    <property type="evidence" value="ECO:0007669"/>
    <property type="project" value="TreeGrafter"/>
</dbReference>
<sequence>MSTTSRSAIGRALGGAAMRRLGGILRNQQLARRDQFEATGAQANRIVFLGDSISEFGNWDEWFPDAPVLNRGIGGETSGMVLDRLDSAIGTPLGVFLLIGTNDLTAALPEPLIVHTVGRILDGIERRAPGTPVWVQSVMPRSAKFRDELDSINGRLQTLVTERPDHIRYLDLWPALSTADGALRNEFTRDHLHLNGEGYRAWTDVLRPIVDRITSGD</sequence>
<comment type="caution">
    <text evidence="2">The sequence shown here is derived from an EMBL/GenBank/DDBJ whole genome shotgun (WGS) entry which is preliminary data.</text>
</comment>
<evidence type="ECO:0000313" key="2">
    <source>
        <dbReference type="EMBL" id="THG30023.1"/>
    </source>
</evidence>
<dbReference type="PANTHER" id="PTHR30383:SF5">
    <property type="entry name" value="SGNH HYDROLASE-TYPE ESTERASE DOMAIN-CONTAINING PROTEIN"/>
    <property type="match status" value="1"/>
</dbReference>
<organism evidence="2 3">
    <name type="scientific">Naasia lichenicola</name>
    <dbReference type="NCBI Taxonomy" id="2565933"/>
    <lineage>
        <taxon>Bacteria</taxon>
        <taxon>Bacillati</taxon>
        <taxon>Actinomycetota</taxon>
        <taxon>Actinomycetes</taxon>
        <taxon>Micrococcales</taxon>
        <taxon>Microbacteriaceae</taxon>
        <taxon>Naasia</taxon>
    </lineage>
</organism>